<dbReference type="NCBIfam" id="TIGR03429">
    <property type="entry name" value="arom_pren_DMATS"/>
    <property type="match status" value="1"/>
</dbReference>
<dbReference type="Proteomes" id="UP000799753">
    <property type="component" value="Unassembled WGS sequence"/>
</dbReference>
<evidence type="ECO:0000256" key="1">
    <source>
        <dbReference type="ARBA" id="ARBA00010209"/>
    </source>
</evidence>
<feature type="binding site" evidence="3">
    <location>
        <position position="320"/>
    </location>
    <ligand>
        <name>dimethylallyl diphosphate</name>
        <dbReference type="ChEBI" id="CHEBI:57623"/>
    </ligand>
</feature>
<dbReference type="InterPro" id="IPR012148">
    <property type="entry name" value="ABBA_DMATS-like"/>
</dbReference>
<dbReference type="InterPro" id="IPR017795">
    <property type="entry name" value="ABBA_NscD-like"/>
</dbReference>
<accession>A0A6A6RT93</accession>
<name>A0A6A6RT93_9PLEO</name>
<feature type="binding site" evidence="3">
    <location>
        <position position="390"/>
    </location>
    <ligand>
        <name>dimethylallyl diphosphate</name>
        <dbReference type="ChEBI" id="CHEBI:57623"/>
    </ligand>
</feature>
<dbReference type="PANTHER" id="PTHR40627">
    <property type="entry name" value="INDOLE PRENYLTRANSFERASE TDIB-RELATED"/>
    <property type="match status" value="1"/>
</dbReference>
<feature type="binding site" evidence="3">
    <location>
        <position position="69"/>
    </location>
    <ligand>
        <name>L-tryptophan</name>
        <dbReference type="ChEBI" id="CHEBI:57912"/>
    </ligand>
</feature>
<protein>
    <submittedName>
        <fullName evidence="4">Aromatic prenyltransferase</fullName>
    </submittedName>
</protein>
<dbReference type="AlphaFoldDB" id="A0A6A6RT93"/>
<dbReference type="PIRSF" id="PIRSF000509">
    <property type="entry name" value="Trp_DMAT"/>
    <property type="match status" value="1"/>
</dbReference>
<proteinExistence type="inferred from homology"/>
<keyword evidence="5" id="KW-1185">Reference proteome</keyword>
<feature type="binding site" evidence="3">
    <location>
        <position position="177"/>
    </location>
    <ligand>
        <name>dimethylallyl diphosphate</name>
        <dbReference type="ChEBI" id="CHEBI:57623"/>
    </ligand>
</feature>
<dbReference type="SFLD" id="SFLDS00036">
    <property type="entry name" value="Aromatic_Prenyltransferase"/>
    <property type="match status" value="1"/>
</dbReference>
<gene>
    <name evidence="4" type="ORF">P280DRAFT_530569</name>
</gene>
<keyword evidence="2 4" id="KW-0808">Transferase</keyword>
<evidence type="ECO:0000313" key="4">
    <source>
        <dbReference type="EMBL" id="KAF2637438.1"/>
    </source>
</evidence>
<evidence type="ECO:0000256" key="3">
    <source>
        <dbReference type="PIRSR" id="PIRSR000509-1"/>
    </source>
</evidence>
<sequence length="402" mass="45585">MDHDTSLWYRDLAPLFETMLSSAKYPFEITVSYRNFLRTTVCPSFGQHPNTSTKNPFKSYMNDDHTPIELSWTWTKKIEDTRGEKVLPKVRYSIEPIGEHVGTKSDPFNIVAPERFLRELKSYGEGVAVDFELYDYFRNTLSNSKEYDATGSSVTECSTQFIAIEFTPSGKMSTKAYFMPGSTGTKQFPSIVRAIENYPGCTPDLLSALELVKAAGPTHPDESAPMLAIDCVNPTTARIKIYIRKRTTSFSSILSMMEISGTRISEDQRNVLKDLYCSILGLDKMVDDDEELPQSTHRTAGMIYHFDLRLGSGIPKVKIYIPVKHYGRNDEAVATGFSRWLDRHSFGLVNSTYVDTVVSMCNHRKLVDGLGFQTYISAAFDDDNINVTSYLQPEIYHGFRRR</sequence>
<comment type="similarity">
    <text evidence="1">Belongs to the tryptophan dimethylallyltransferase family.</text>
</comment>
<dbReference type="EMBL" id="MU006793">
    <property type="protein sequence ID" value="KAF2637438.1"/>
    <property type="molecule type" value="Genomic_DNA"/>
</dbReference>
<organism evidence="4 5">
    <name type="scientific">Massarina eburnea CBS 473.64</name>
    <dbReference type="NCBI Taxonomy" id="1395130"/>
    <lineage>
        <taxon>Eukaryota</taxon>
        <taxon>Fungi</taxon>
        <taxon>Dikarya</taxon>
        <taxon>Ascomycota</taxon>
        <taxon>Pezizomycotina</taxon>
        <taxon>Dothideomycetes</taxon>
        <taxon>Pleosporomycetidae</taxon>
        <taxon>Pleosporales</taxon>
        <taxon>Massarineae</taxon>
        <taxon>Massarinaceae</taxon>
        <taxon>Massarina</taxon>
    </lineage>
</organism>
<evidence type="ECO:0000256" key="2">
    <source>
        <dbReference type="ARBA" id="ARBA00022679"/>
    </source>
</evidence>
<dbReference type="Pfam" id="PF11991">
    <property type="entry name" value="Trp_DMAT"/>
    <property type="match status" value="1"/>
</dbReference>
<dbReference type="OrthoDB" id="3354387at2759"/>
<feature type="binding site" evidence="3">
    <location>
        <position position="240"/>
    </location>
    <ligand>
        <name>dimethylallyl diphosphate</name>
        <dbReference type="ChEBI" id="CHEBI:57623"/>
    </ligand>
</feature>
<dbReference type="GO" id="GO:0009820">
    <property type="term" value="P:alkaloid metabolic process"/>
    <property type="evidence" value="ECO:0007669"/>
    <property type="project" value="InterPro"/>
</dbReference>
<dbReference type="InterPro" id="IPR033964">
    <property type="entry name" value="ABBA"/>
</dbReference>
<dbReference type="CDD" id="cd13929">
    <property type="entry name" value="PT-DMATS_CymD"/>
    <property type="match status" value="1"/>
</dbReference>
<dbReference type="GO" id="GO:0016765">
    <property type="term" value="F:transferase activity, transferring alkyl or aryl (other than methyl) groups"/>
    <property type="evidence" value="ECO:0007669"/>
    <property type="project" value="InterPro"/>
</dbReference>
<reference evidence="4" key="1">
    <citation type="journal article" date="2020" name="Stud. Mycol.">
        <title>101 Dothideomycetes genomes: a test case for predicting lifestyles and emergence of pathogens.</title>
        <authorList>
            <person name="Haridas S."/>
            <person name="Albert R."/>
            <person name="Binder M."/>
            <person name="Bloem J."/>
            <person name="Labutti K."/>
            <person name="Salamov A."/>
            <person name="Andreopoulos B."/>
            <person name="Baker S."/>
            <person name="Barry K."/>
            <person name="Bills G."/>
            <person name="Bluhm B."/>
            <person name="Cannon C."/>
            <person name="Castanera R."/>
            <person name="Culley D."/>
            <person name="Daum C."/>
            <person name="Ezra D."/>
            <person name="Gonzalez J."/>
            <person name="Henrissat B."/>
            <person name="Kuo A."/>
            <person name="Liang C."/>
            <person name="Lipzen A."/>
            <person name="Lutzoni F."/>
            <person name="Magnuson J."/>
            <person name="Mondo S."/>
            <person name="Nolan M."/>
            <person name="Ohm R."/>
            <person name="Pangilinan J."/>
            <person name="Park H.-J."/>
            <person name="Ramirez L."/>
            <person name="Alfaro M."/>
            <person name="Sun H."/>
            <person name="Tritt A."/>
            <person name="Yoshinaga Y."/>
            <person name="Zwiers L.-H."/>
            <person name="Turgeon B."/>
            <person name="Goodwin S."/>
            <person name="Spatafora J."/>
            <person name="Crous P."/>
            <person name="Grigoriev I."/>
        </authorList>
    </citation>
    <scope>NUCLEOTIDE SEQUENCE</scope>
    <source>
        <strain evidence="4">CBS 473.64</strain>
    </source>
</reference>
<evidence type="ECO:0000313" key="5">
    <source>
        <dbReference type="Proteomes" id="UP000799753"/>
    </source>
</evidence>
<dbReference type="PANTHER" id="PTHR40627:SF4">
    <property type="entry name" value="PRENYLTRANSFERASE ASQH1-RELATED"/>
    <property type="match status" value="1"/>
</dbReference>
<feature type="binding site" evidence="3">
    <location>
        <position position="175"/>
    </location>
    <ligand>
        <name>dimethylallyl diphosphate</name>
        <dbReference type="ChEBI" id="CHEBI:57623"/>
    </ligand>
</feature>
<dbReference type="SFLD" id="SFLDG01162">
    <property type="entry name" value="I"/>
    <property type="match status" value="1"/>
</dbReference>
<feature type="binding site" evidence="3">
    <location>
        <position position="238"/>
    </location>
    <ligand>
        <name>dimethylallyl diphosphate</name>
        <dbReference type="ChEBI" id="CHEBI:57623"/>
    </ligand>
</feature>
<feature type="binding site" evidence="3">
    <location>
        <position position="91"/>
    </location>
    <ligand>
        <name>dimethylallyl diphosphate</name>
        <dbReference type="ChEBI" id="CHEBI:57623"/>
    </ligand>
</feature>
<feature type="binding site" evidence="3">
    <location>
        <position position="242"/>
    </location>
    <ligand>
        <name>dimethylallyl diphosphate</name>
        <dbReference type="ChEBI" id="CHEBI:57623"/>
    </ligand>
</feature>